<evidence type="ECO:0008006" key="4">
    <source>
        <dbReference type="Google" id="ProtNLM"/>
    </source>
</evidence>
<dbReference type="InterPro" id="IPR025245">
    <property type="entry name" value="DUF4197"/>
</dbReference>
<organism evidence="2 3">
    <name type="scientific">Limnobacter litoralis</name>
    <dbReference type="NCBI Taxonomy" id="481366"/>
    <lineage>
        <taxon>Bacteria</taxon>
        <taxon>Pseudomonadati</taxon>
        <taxon>Pseudomonadota</taxon>
        <taxon>Betaproteobacteria</taxon>
        <taxon>Burkholderiales</taxon>
        <taxon>Burkholderiaceae</taxon>
        <taxon>Limnobacter</taxon>
    </lineage>
</organism>
<evidence type="ECO:0000313" key="2">
    <source>
        <dbReference type="EMBL" id="GLR25665.1"/>
    </source>
</evidence>
<keyword evidence="1" id="KW-0732">Signal</keyword>
<evidence type="ECO:0000313" key="3">
    <source>
        <dbReference type="Proteomes" id="UP001156664"/>
    </source>
</evidence>
<dbReference type="Proteomes" id="UP001156664">
    <property type="component" value="Unassembled WGS sequence"/>
</dbReference>
<name>A0ABQ5YQM3_9BURK</name>
<dbReference type="RefSeq" id="WP_284280089.1">
    <property type="nucleotide sequence ID" value="NZ_BSOJ01000007.1"/>
</dbReference>
<feature type="chain" id="PRO_5047046436" description="DUF4197 domain-containing protein" evidence="1">
    <location>
        <begin position="23"/>
        <end position="227"/>
    </location>
</feature>
<reference evidence="3" key="1">
    <citation type="journal article" date="2019" name="Int. J. Syst. Evol. Microbiol.">
        <title>The Global Catalogue of Microorganisms (GCM) 10K type strain sequencing project: providing services to taxonomists for standard genome sequencing and annotation.</title>
        <authorList>
            <consortium name="The Broad Institute Genomics Platform"/>
            <consortium name="The Broad Institute Genome Sequencing Center for Infectious Disease"/>
            <person name="Wu L."/>
            <person name="Ma J."/>
        </authorList>
    </citation>
    <scope>NUCLEOTIDE SEQUENCE [LARGE SCALE GENOMIC DNA]</scope>
    <source>
        <strain evidence="3">NBRC 105857</strain>
    </source>
</reference>
<keyword evidence="3" id="KW-1185">Reference proteome</keyword>
<sequence length="227" mass="24040">MKLLRLIVLNASLLLTPIWGHAMDLSQISNKDAVSALRTTLSKGADSAIQNLGQNNGFLNNPQVHIPLPAFLNDHKGMLKMVGMGSQLDAMEQSMNHAAEAAVPKAANILKKAIQGMSVSDAKSILSGGNTAVTDFFKSKTKDDLYAALLPIVKGETGKLNLTAQYNALAQKGSKFGLVDASQANLESYVTNQALSGLFTMIGNEEQAIRADPVGTGSALLKKVFSN</sequence>
<gene>
    <name evidence="2" type="ORF">GCM10007875_07530</name>
</gene>
<comment type="caution">
    <text evidence="2">The sequence shown here is derived from an EMBL/GenBank/DDBJ whole genome shotgun (WGS) entry which is preliminary data.</text>
</comment>
<dbReference type="Pfam" id="PF13852">
    <property type="entry name" value="DUF4197"/>
    <property type="match status" value="1"/>
</dbReference>
<feature type="signal peptide" evidence="1">
    <location>
        <begin position="1"/>
        <end position="22"/>
    </location>
</feature>
<dbReference type="EMBL" id="BSOJ01000007">
    <property type="protein sequence ID" value="GLR25665.1"/>
    <property type="molecule type" value="Genomic_DNA"/>
</dbReference>
<accession>A0ABQ5YQM3</accession>
<evidence type="ECO:0000256" key="1">
    <source>
        <dbReference type="SAM" id="SignalP"/>
    </source>
</evidence>
<proteinExistence type="predicted"/>
<protein>
    <recommendedName>
        <fullName evidence="4">DUF4197 domain-containing protein</fullName>
    </recommendedName>
</protein>